<dbReference type="Proteomes" id="UP000237662">
    <property type="component" value="Unassembled WGS sequence"/>
</dbReference>
<comment type="caution">
    <text evidence="9">The sequence shown here is derived from an EMBL/GenBank/DDBJ whole genome shotgun (WGS) entry which is preliminary data.</text>
</comment>
<keyword evidence="3" id="KW-0645">Protease</keyword>
<keyword evidence="6 8" id="KW-1133">Transmembrane helix</keyword>
<evidence type="ECO:0000313" key="9">
    <source>
        <dbReference type="EMBL" id="PPK86083.1"/>
    </source>
</evidence>
<dbReference type="AlphaFoldDB" id="A0A2S6I4H6"/>
<dbReference type="GO" id="GO:0005886">
    <property type="term" value="C:plasma membrane"/>
    <property type="evidence" value="ECO:0007669"/>
    <property type="project" value="UniProtKB-SubCell"/>
</dbReference>
<evidence type="ECO:0000256" key="2">
    <source>
        <dbReference type="ARBA" id="ARBA00022475"/>
    </source>
</evidence>
<dbReference type="InterPro" id="IPR019127">
    <property type="entry name" value="Exosortase"/>
</dbReference>
<dbReference type="EMBL" id="PTJC01000006">
    <property type="protein sequence ID" value="PPK86083.1"/>
    <property type="molecule type" value="Genomic_DNA"/>
</dbReference>
<organism evidence="9 10">
    <name type="scientific">Neolewinella xylanilytica</name>
    <dbReference type="NCBI Taxonomy" id="1514080"/>
    <lineage>
        <taxon>Bacteria</taxon>
        <taxon>Pseudomonadati</taxon>
        <taxon>Bacteroidota</taxon>
        <taxon>Saprospiria</taxon>
        <taxon>Saprospirales</taxon>
        <taxon>Lewinellaceae</taxon>
        <taxon>Neolewinella</taxon>
    </lineage>
</organism>
<dbReference type="InterPro" id="IPR027551">
    <property type="entry name" value="Exosort_XrtK"/>
</dbReference>
<evidence type="ECO:0000256" key="7">
    <source>
        <dbReference type="ARBA" id="ARBA00023136"/>
    </source>
</evidence>
<keyword evidence="7 8" id="KW-0472">Membrane</keyword>
<dbReference type="OrthoDB" id="771658at2"/>
<evidence type="ECO:0000256" key="1">
    <source>
        <dbReference type="ARBA" id="ARBA00004651"/>
    </source>
</evidence>
<feature type="transmembrane region" description="Helical" evidence="8">
    <location>
        <begin position="136"/>
        <end position="157"/>
    </location>
</feature>
<reference evidence="9 10" key="1">
    <citation type="submission" date="2018-02" db="EMBL/GenBank/DDBJ databases">
        <title>Genomic Encyclopedia of Archaeal and Bacterial Type Strains, Phase II (KMG-II): from individual species to whole genera.</title>
        <authorList>
            <person name="Goeker M."/>
        </authorList>
    </citation>
    <scope>NUCLEOTIDE SEQUENCE [LARGE SCALE GENOMIC DNA]</scope>
    <source>
        <strain evidence="9 10">DSM 29526</strain>
    </source>
</reference>
<dbReference type="Pfam" id="PF09721">
    <property type="entry name" value="Exosortase_EpsH"/>
    <property type="match status" value="1"/>
</dbReference>
<keyword evidence="2" id="KW-1003">Cell membrane</keyword>
<name>A0A2S6I4H6_9BACT</name>
<dbReference type="GO" id="GO:0008233">
    <property type="term" value="F:peptidase activity"/>
    <property type="evidence" value="ECO:0007669"/>
    <property type="project" value="UniProtKB-KW"/>
</dbReference>
<feature type="transmembrane region" description="Helical" evidence="8">
    <location>
        <begin position="7"/>
        <end position="24"/>
    </location>
</feature>
<gene>
    <name evidence="9" type="ORF">CLV84_3000</name>
</gene>
<keyword evidence="5" id="KW-0378">Hydrolase</keyword>
<keyword evidence="4 8" id="KW-0812">Transmembrane</keyword>
<evidence type="ECO:0000256" key="3">
    <source>
        <dbReference type="ARBA" id="ARBA00022670"/>
    </source>
</evidence>
<evidence type="ECO:0000256" key="6">
    <source>
        <dbReference type="ARBA" id="ARBA00022989"/>
    </source>
</evidence>
<proteinExistence type="predicted"/>
<dbReference type="NCBIfam" id="TIGR04178">
    <property type="entry name" value="exo_archaeo"/>
    <property type="match status" value="1"/>
</dbReference>
<evidence type="ECO:0000256" key="8">
    <source>
        <dbReference type="SAM" id="Phobius"/>
    </source>
</evidence>
<evidence type="ECO:0000256" key="4">
    <source>
        <dbReference type="ARBA" id="ARBA00022692"/>
    </source>
</evidence>
<keyword evidence="10" id="KW-1185">Reference proteome</keyword>
<feature type="transmembrane region" description="Helical" evidence="8">
    <location>
        <begin position="99"/>
        <end position="124"/>
    </location>
</feature>
<feature type="transmembrane region" description="Helical" evidence="8">
    <location>
        <begin position="66"/>
        <end position="87"/>
    </location>
</feature>
<dbReference type="NCBIfam" id="TIGR04287">
    <property type="entry name" value="exosort_XrtK"/>
    <property type="match status" value="1"/>
</dbReference>
<evidence type="ECO:0000313" key="10">
    <source>
        <dbReference type="Proteomes" id="UP000237662"/>
    </source>
</evidence>
<protein>
    <submittedName>
        <fullName evidence="9">Exosortase K</fullName>
    </submittedName>
</protein>
<dbReference type="InterPro" id="IPR026392">
    <property type="entry name" value="Exo/Archaeosortase_dom"/>
</dbReference>
<dbReference type="RefSeq" id="WP_104420549.1">
    <property type="nucleotide sequence ID" value="NZ_PTJC01000006.1"/>
</dbReference>
<accession>A0A2S6I4H6</accession>
<dbReference type="GO" id="GO:0006508">
    <property type="term" value="P:proteolysis"/>
    <property type="evidence" value="ECO:0007669"/>
    <property type="project" value="UniProtKB-KW"/>
</dbReference>
<sequence length="169" mass="19134">MIDWKKIWRFSLPFIGYAVGKFWYRQAGADELSWLLRPIHELVSLTLNSPGQWVNDLGFHHPSDNFVLNAGCAGFNFFLMACLLFALSPLAYTRWWSQLVIAPLLAWPLTVLANSSRIVALVTFTRLGFKDFAAGSLHVALGAFVYLVFLFLTGLILRYAAIRRQAKHA</sequence>
<comment type="subcellular location">
    <subcellularLocation>
        <location evidence="1">Cell membrane</location>
        <topology evidence="1">Multi-pass membrane protein</topology>
    </subcellularLocation>
</comment>
<evidence type="ECO:0000256" key="5">
    <source>
        <dbReference type="ARBA" id="ARBA00022801"/>
    </source>
</evidence>